<organism evidence="2 3">
    <name type="scientific">Pleurostoma richardsiae</name>
    <dbReference type="NCBI Taxonomy" id="41990"/>
    <lineage>
        <taxon>Eukaryota</taxon>
        <taxon>Fungi</taxon>
        <taxon>Dikarya</taxon>
        <taxon>Ascomycota</taxon>
        <taxon>Pezizomycotina</taxon>
        <taxon>Sordariomycetes</taxon>
        <taxon>Sordariomycetidae</taxon>
        <taxon>Calosphaeriales</taxon>
        <taxon>Pleurostomataceae</taxon>
        <taxon>Pleurostoma</taxon>
    </lineage>
</organism>
<evidence type="ECO:0000313" key="3">
    <source>
        <dbReference type="Proteomes" id="UP001174694"/>
    </source>
</evidence>
<dbReference type="Proteomes" id="UP001174694">
    <property type="component" value="Unassembled WGS sequence"/>
</dbReference>
<name>A0AA38RFS2_9PEZI</name>
<reference evidence="2" key="1">
    <citation type="submission" date="2022-07" db="EMBL/GenBank/DDBJ databases">
        <title>Fungi with potential for degradation of polypropylene.</title>
        <authorList>
            <person name="Gostincar C."/>
        </authorList>
    </citation>
    <scope>NUCLEOTIDE SEQUENCE</scope>
    <source>
        <strain evidence="2">EXF-13308</strain>
    </source>
</reference>
<gene>
    <name evidence="2" type="ORF">NKR23_g12012</name>
</gene>
<feature type="signal peptide" evidence="1">
    <location>
        <begin position="1"/>
        <end position="19"/>
    </location>
</feature>
<evidence type="ECO:0000313" key="2">
    <source>
        <dbReference type="EMBL" id="KAJ9130826.1"/>
    </source>
</evidence>
<feature type="chain" id="PRO_5041217142" evidence="1">
    <location>
        <begin position="20"/>
        <end position="354"/>
    </location>
</feature>
<dbReference type="InterPro" id="IPR006311">
    <property type="entry name" value="TAT_signal"/>
</dbReference>
<keyword evidence="1" id="KW-0732">Signal</keyword>
<dbReference type="PROSITE" id="PS51318">
    <property type="entry name" value="TAT"/>
    <property type="match status" value="1"/>
</dbReference>
<dbReference type="EMBL" id="JANBVO010000078">
    <property type="protein sequence ID" value="KAJ9130826.1"/>
    <property type="molecule type" value="Genomic_DNA"/>
</dbReference>
<protein>
    <submittedName>
        <fullName evidence="2">Vacuolar protein sorting-associated protein 62</fullName>
    </submittedName>
</protein>
<dbReference type="AlphaFoldDB" id="A0AA38RFS2"/>
<dbReference type="Pfam" id="PF06101">
    <property type="entry name" value="Vps62"/>
    <property type="match status" value="1"/>
</dbReference>
<dbReference type="PANTHER" id="PTHR48171:SF1">
    <property type="entry name" value="VACUOLAR PROTEIN SORTING-ASSOCIATED PROTEIN 62"/>
    <property type="match status" value="1"/>
</dbReference>
<dbReference type="InterPro" id="IPR009291">
    <property type="entry name" value="Vps62"/>
</dbReference>
<dbReference type="PANTHER" id="PTHR48171">
    <property type="entry name" value="DUF946 FAMILY PROTEIN"/>
    <property type="match status" value="1"/>
</dbReference>
<sequence>MTSIRQILRLSGMAALAVAAPAKLGKRDALPDYALAYSPYSYIYSGEGWFPSDIAVHLNNTIPEIDFTALAAAGSVTANTLGNYNSSVYLTSKDDVEDNPAWLSSDYGIPNGSGYSGAPGTIIAVQKNATWVDVFYFHFYSYNHGGEVLGITFDNHVGDWEHVMIRFIGGKPYAIYLSEHSAGSAYYWDVMTFTGSRPITYIASGSHANYGKAGTQEYTIALGLITDVTDAGYGWDISQNFRGYWYDTDSGEFTVASGASTGGTEEDTETTSWLLWEGHWGDEQYSTSDSRQFCIFGECKYTSGPTGPVAKNLGRTAMCQDENECTIFNSLDDLTIQSKREEEPVTLPEEKGNR</sequence>
<keyword evidence="3" id="KW-1185">Reference proteome</keyword>
<proteinExistence type="predicted"/>
<evidence type="ECO:0000256" key="1">
    <source>
        <dbReference type="SAM" id="SignalP"/>
    </source>
</evidence>
<comment type="caution">
    <text evidence="2">The sequence shown here is derived from an EMBL/GenBank/DDBJ whole genome shotgun (WGS) entry which is preliminary data.</text>
</comment>
<accession>A0AA38RFS2</accession>